<evidence type="ECO:0000256" key="2">
    <source>
        <dbReference type="PROSITE-ProRule" id="PRU00335"/>
    </source>
</evidence>
<dbReference type="Pfam" id="PF14246">
    <property type="entry name" value="TetR_C_7"/>
    <property type="match status" value="1"/>
</dbReference>
<dbReference type="InterPro" id="IPR009057">
    <property type="entry name" value="Homeodomain-like_sf"/>
</dbReference>
<dbReference type="EMBL" id="CP078077">
    <property type="protein sequence ID" value="UPL14205.1"/>
    <property type="molecule type" value="Genomic_DNA"/>
</dbReference>
<proteinExistence type="predicted"/>
<organism evidence="4 5">
    <name type="scientific">Microbacterium galbinum</name>
    <dbReference type="NCBI Taxonomy" id="2851646"/>
    <lineage>
        <taxon>Bacteria</taxon>
        <taxon>Bacillati</taxon>
        <taxon>Actinomycetota</taxon>
        <taxon>Actinomycetes</taxon>
        <taxon>Micrococcales</taxon>
        <taxon>Microbacteriaceae</taxon>
        <taxon>Microbacterium</taxon>
    </lineage>
</organism>
<keyword evidence="1 2" id="KW-0238">DNA-binding</keyword>
<evidence type="ECO:0000256" key="1">
    <source>
        <dbReference type="ARBA" id="ARBA00023125"/>
    </source>
</evidence>
<dbReference type="InterPro" id="IPR039536">
    <property type="entry name" value="TetR_C_Proteobacteria"/>
</dbReference>
<dbReference type="Proteomes" id="UP000831963">
    <property type="component" value="Chromosome"/>
</dbReference>
<evidence type="ECO:0000259" key="3">
    <source>
        <dbReference type="PROSITE" id="PS50977"/>
    </source>
</evidence>
<dbReference type="PROSITE" id="PS50977">
    <property type="entry name" value="HTH_TETR_2"/>
    <property type="match status" value="1"/>
</dbReference>
<sequence>MTGKRGRPSAAERLERHERIVELVVSLLASEGYDAVTFDRIAADAHVAKRTLYSEYGDRLGLMRAAVRRQHAYADEAWRSVGGVREASVAVVSHLLADDAIAVHRALIGAAGADATLAAELYDEGPGRAQRFLGEYLPVDAVVPADLLFSALLGEPHRRRLLGLDAAPSAATVSAHVDRTLAVLGL</sequence>
<evidence type="ECO:0000313" key="4">
    <source>
        <dbReference type="EMBL" id="UPL14205.1"/>
    </source>
</evidence>
<dbReference type="RefSeq" id="WP_247957302.1">
    <property type="nucleotide sequence ID" value="NZ_CP078077.1"/>
</dbReference>
<reference evidence="4 5" key="1">
    <citation type="submission" date="2021-06" db="EMBL/GenBank/DDBJ databases">
        <title>Genome-based taxonomic framework of Microbacterium strains isolated from marine environment, the description of four new species and reclassification of four preexisting species.</title>
        <authorList>
            <person name="Lee S.D."/>
            <person name="Kim S.-M."/>
            <person name="Byeon Y.-S."/>
            <person name="Yang H.L."/>
            <person name="Kim I.S."/>
        </authorList>
    </citation>
    <scope>NUCLEOTIDE SEQUENCE [LARGE SCALE GENOMIC DNA]</scope>
    <source>
        <strain evidence="4 5">SSW1-36</strain>
    </source>
</reference>
<gene>
    <name evidence="4" type="ORF">KV396_06840</name>
</gene>
<feature type="DNA-binding region" description="H-T-H motif" evidence="2">
    <location>
        <begin position="37"/>
        <end position="56"/>
    </location>
</feature>
<dbReference type="Gene3D" id="1.10.357.10">
    <property type="entry name" value="Tetracycline Repressor, domain 2"/>
    <property type="match status" value="1"/>
</dbReference>
<dbReference type="InterPro" id="IPR001647">
    <property type="entry name" value="HTH_TetR"/>
</dbReference>
<protein>
    <submittedName>
        <fullName evidence="4">TetR/AcrR family transcriptional regulator</fullName>
    </submittedName>
</protein>
<keyword evidence="5" id="KW-1185">Reference proteome</keyword>
<accession>A0ABY4IN17</accession>
<evidence type="ECO:0000313" key="5">
    <source>
        <dbReference type="Proteomes" id="UP000831963"/>
    </source>
</evidence>
<feature type="domain" description="HTH tetR-type" evidence="3">
    <location>
        <begin position="14"/>
        <end position="74"/>
    </location>
</feature>
<dbReference type="SUPFAM" id="SSF46689">
    <property type="entry name" value="Homeodomain-like"/>
    <property type="match status" value="1"/>
</dbReference>
<name>A0ABY4IN17_9MICO</name>
<dbReference type="Pfam" id="PF00440">
    <property type="entry name" value="TetR_N"/>
    <property type="match status" value="1"/>
</dbReference>